<dbReference type="OrthoDB" id="1431329at2"/>
<keyword evidence="2" id="KW-1185">Reference proteome</keyword>
<evidence type="ECO:0000313" key="2">
    <source>
        <dbReference type="Proteomes" id="UP000184212"/>
    </source>
</evidence>
<dbReference type="EMBL" id="FQWQ01000001">
    <property type="protein sequence ID" value="SHG78060.1"/>
    <property type="molecule type" value="Genomic_DNA"/>
</dbReference>
<gene>
    <name evidence="1" type="ORF">SAMN04488109_1803</name>
</gene>
<dbReference type="STRING" id="947013.SAMN04488109_1803"/>
<reference evidence="1 2" key="1">
    <citation type="submission" date="2016-11" db="EMBL/GenBank/DDBJ databases">
        <authorList>
            <person name="Jaros S."/>
            <person name="Januszkiewicz K."/>
            <person name="Wedrychowicz H."/>
        </authorList>
    </citation>
    <scope>NUCLEOTIDE SEQUENCE [LARGE SCALE GENOMIC DNA]</scope>
    <source>
        <strain evidence="1 2">DSM 24574</strain>
    </source>
</reference>
<evidence type="ECO:0000313" key="1">
    <source>
        <dbReference type="EMBL" id="SHG78060.1"/>
    </source>
</evidence>
<dbReference type="AlphaFoldDB" id="A0A1M5ML01"/>
<organism evidence="1 2">
    <name type="scientific">Chryseolinea serpens</name>
    <dbReference type="NCBI Taxonomy" id="947013"/>
    <lineage>
        <taxon>Bacteria</taxon>
        <taxon>Pseudomonadati</taxon>
        <taxon>Bacteroidota</taxon>
        <taxon>Cytophagia</taxon>
        <taxon>Cytophagales</taxon>
        <taxon>Fulvivirgaceae</taxon>
        <taxon>Chryseolinea</taxon>
    </lineage>
</organism>
<sequence length="200" mass="22704">MNRISLKILVLLFLLVSCGKKKATYLELQKFVADPAHGLVQSKNIQGVKIDVYYRPTDLLVHQEIGKARSASDSTIAKLRQKYSAYEYFVLSLSKGRKEITQVEGPWDRGQIIQALSFEMSRFVKMTSMGRDSIPVSDYTIVRTFGLGNSTDALFAFEKPLGDTKWIQFSMDEFGLGIGRQEFRFSTRNIDAVPKLNFND</sequence>
<protein>
    <submittedName>
        <fullName evidence="1">Uncharacterized protein</fullName>
    </submittedName>
</protein>
<proteinExistence type="predicted"/>
<dbReference type="Proteomes" id="UP000184212">
    <property type="component" value="Unassembled WGS sequence"/>
</dbReference>
<name>A0A1M5ML01_9BACT</name>
<accession>A0A1M5ML01</accession>
<dbReference type="RefSeq" id="WP_073132920.1">
    <property type="nucleotide sequence ID" value="NZ_FQWQ01000001.1"/>
</dbReference>
<dbReference type="PROSITE" id="PS51257">
    <property type="entry name" value="PROKAR_LIPOPROTEIN"/>
    <property type="match status" value="1"/>
</dbReference>